<dbReference type="AlphaFoldDB" id="A0A1A9Z286"/>
<protein>
    <submittedName>
        <fullName evidence="2">Uncharacterized protein</fullName>
    </submittedName>
</protein>
<keyword evidence="1" id="KW-0812">Transmembrane</keyword>
<organism evidence="2 3">
    <name type="scientific">Glossina pallidipes</name>
    <name type="common">Tsetse fly</name>
    <dbReference type="NCBI Taxonomy" id="7398"/>
    <lineage>
        <taxon>Eukaryota</taxon>
        <taxon>Metazoa</taxon>
        <taxon>Ecdysozoa</taxon>
        <taxon>Arthropoda</taxon>
        <taxon>Hexapoda</taxon>
        <taxon>Insecta</taxon>
        <taxon>Pterygota</taxon>
        <taxon>Neoptera</taxon>
        <taxon>Endopterygota</taxon>
        <taxon>Diptera</taxon>
        <taxon>Brachycera</taxon>
        <taxon>Muscomorpha</taxon>
        <taxon>Hippoboscoidea</taxon>
        <taxon>Glossinidae</taxon>
        <taxon>Glossina</taxon>
    </lineage>
</organism>
<accession>A0A1A9Z286</accession>
<keyword evidence="1" id="KW-0472">Membrane</keyword>
<reference evidence="3" key="1">
    <citation type="submission" date="2014-03" db="EMBL/GenBank/DDBJ databases">
        <authorList>
            <person name="Aksoy S."/>
            <person name="Warren W."/>
            <person name="Wilson R.K."/>
        </authorList>
    </citation>
    <scope>NUCLEOTIDE SEQUENCE [LARGE SCALE GENOMIC DNA]</scope>
    <source>
        <strain evidence="3">IAEA</strain>
    </source>
</reference>
<feature type="transmembrane region" description="Helical" evidence="1">
    <location>
        <begin position="85"/>
        <end position="107"/>
    </location>
</feature>
<name>A0A1A9Z286_GLOPL</name>
<keyword evidence="1" id="KW-1133">Transmembrane helix</keyword>
<sequence length="133" mass="15440">MKNLTMKKGTCSVWITLRAYEKKNKEKKSKLNKWHARHNVNEIINLEDISRPNMFCILRLQRWHLFPFKCTPIEIRNALKAKRRYATYATTMLHFVSAISTCSGMLFSLETASQCLLVLLTAAAEHSEKPIEV</sequence>
<keyword evidence="3" id="KW-1185">Reference proteome</keyword>
<dbReference type="Proteomes" id="UP000092445">
    <property type="component" value="Unassembled WGS sequence"/>
</dbReference>
<evidence type="ECO:0000256" key="1">
    <source>
        <dbReference type="SAM" id="Phobius"/>
    </source>
</evidence>
<evidence type="ECO:0000313" key="3">
    <source>
        <dbReference type="Proteomes" id="UP000092445"/>
    </source>
</evidence>
<reference evidence="2" key="2">
    <citation type="submission" date="2020-05" db="UniProtKB">
        <authorList>
            <consortium name="EnsemblMetazoa"/>
        </authorList>
    </citation>
    <scope>IDENTIFICATION</scope>
    <source>
        <strain evidence="2">IAEA</strain>
    </source>
</reference>
<dbReference type="VEuPathDB" id="VectorBase:GPAI001503"/>
<proteinExistence type="predicted"/>
<dbReference type="EnsemblMetazoa" id="GPAI001503-RA">
    <property type="protein sequence ID" value="GPAI001503-PA"/>
    <property type="gene ID" value="GPAI001503"/>
</dbReference>
<evidence type="ECO:0000313" key="2">
    <source>
        <dbReference type="EnsemblMetazoa" id="GPAI001503-PA"/>
    </source>
</evidence>